<evidence type="ECO:0000259" key="8">
    <source>
        <dbReference type="Pfam" id="PF01593"/>
    </source>
</evidence>
<evidence type="ECO:0000313" key="9">
    <source>
        <dbReference type="EMBL" id="KAJ0977479.1"/>
    </source>
</evidence>
<keyword evidence="7" id="KW-0560">Oxidoreductase</keyword>
<dbReference type="InterPro" id="IPR050281">
    <property type="entry name" value="Flavin_monoamine_oxidase"/>
</dbReference>
<dbReference type="AlphaFoldDB" id="A0A9D5HIA1"/>
<comment type="caution">
    <text evidence="9">The sequence shown here is derived from an EMBL/GenBank/DDBJ whole genome shotgun (WGS) entry which is preliminary data.</text>
</comment>
<dbReference type="Proteomes" id="UP001085076">
    <property type="component" value="Miscellaneous, Linkage group lg03"/>
</dbReference>
<dbReference type="Gene3D" id="3.90.660.10">
    <property type="match status" value="1"/>
</dbReference>
<dbReference type="SUPFAM" id="SSF51905">
    <property type="entry name" value="FAD/NAD(P)-binding domain"/>
    <property type="match status" value="1"/>
</dbReference>
<dbReference type="PANTHER" id="PTHR10742:SF405">
    <property type="entry name" value="PEROXISOMAL N(1)-ACETYL-SPERMINE_SPERMIDINE OXIDASE"/>
    <property type="match status" value="1"/>
</dbReference>
<gene>
    <name evidence="9" type="ORF">J5N97_012953</name>
</gene>
<accession>A0A9D5HIA1</accession>
<comment type="subcellular location">
    <subcellularLocation>
        <location evidence="2">Cytoplasm</location>
    </subcellularLocation>
</comment>
<evidence type="ECO:0000313" key="10">
    <source>
        <dbReference type="Proteomes" id="UP001085076"/>
    </source>
</evidence>
<keyword evidence="6" id="KW-0274">FAD</keyword>
<name>A0A9D5HIA1_9LILI</name>
<comment type="similarity">
    <text evidence="3">Belongs to the flavin monoamine oxidase family.</text>
</comment>
<dbReference type="GO" id="GO:0005737">
    <property type="term" value="C:cytoplasm"/>
    <property type="evidence" value="ECO:0007669"/>
    <property type="project" value="UniProtKB-SubCell"/>
</dbReference>
<evidence type="ECO:0000256" key="2">
    <source>
        <dbReference type="ARBA" id="ARBA00004496"/>
    </source>
</evidence>
<reference evidence="9" key="2">
    <citation type="journal article" date="2022" name="Hortic Res">
        <title>The genome of Dioscorea zingiberensis sheds light on the biosynthesis, origin and evolution of the medicinally important diosgenin saponins.</title>
        <authorList>
            <person name="Li Y."/>
            <person name="Tan C."/>
            <person name="Li Z."/>
            <person name="Guo J."/>
            <person name="Li S."/>
            <person name="Chen X."/>
            <person name="Wang C."/>
            <person name="Dai X."/>
            <person name="Yang H."/>
            <person name="Song W."/>
            <person name="Hou L."/>
            <person name="Xu J."/>
            <person name="Tong Z."/>
            <person name="Xu A."/>
            <person name="Yuan X."/>
            <person name="Wang W."/>
            <person name="Yang Q."/>
            <person name="Chen L."/>
            <person name="Sun Z."/>
            <person name="Wang K."/>
            <person name="Pan B."/>
            <person name="Chen J."/>
            <person name="Bao Y."/>
            <person name="Liu F."/>
            <person name="Qi X."/>
            <person name="Gang D.R."/>
            <person name="Wen J."/>
            <person name="Li J."/>
        </authorList>
    </citation>
    <scope>NUCLEOTIDE SEQUENCE</scope>
    <source>
        <strain evidence="9">Dzin_1.0</strain>
    </source>
</reference>
<evidence type="ECO:0000256" key="7">
    <source>
        <dbReference type="ARBA" id="ARBA00023002"/>
    </source>
</evidence>
<keyword evidence="4" id="KW-0963">Cytoplasm</keyword>
<keyword evidence="5" id="KW-0285">Flavoprotein</keyword>
<dbReference type="EMBL" id="JAGGNH010000003">
    <property type="protein sequence ID" value="KAJ0977479.1"/>
    <property type="molecule type" value="Genomic_DNA"/>
</dbReference>
<dbReference type="Gene3D" id="3.50.50.60">
    <property type="entry name" value="FAD/NAD(P)-binding domain"/>
    <property type="match status" value="1"/>
</dbReference>
<dbReference type="InterPro" id="IPR036188">
    <property type="entry name" value="FAD/NAD-bd_sf"/>
</dbReference>
<keyword evidence="10" id="KW-1185">Reference proteome</keyword>
<dbReference type="InterPro" id="IPR002937">
    <property type="entry name" value="Amino_oxidase"/>
</dbReference>
<sequence length="503" mass="54526">MVTKKPRVAIVGAGIAGLAAAHRLHTTNPDLFDLCVIEAGDRIGGRIHTSEFAGERIEMGATWIHGTRGCPIYDIAEKINALDHLRPYESMDGLPTDPITVAEGGAVVDFSILKPISDLYTSLMDTVESGALPAGAGPGVGSFLRRALETFRASRQAPDLSLGGDWTVEAMEDAVFAMKENVFRVHTSADDLDDMDLASETEYREFPGEHISIAKGYSRVIEHLAAEFPPGTIQLGRKVRLVEWCSDGGGASPAPKEGPVRLVLDDRSVVSADHVILTVSLGVLKASLEEEDANSKGWLGFNPGLPSFKRDAIERLGFGVVDKLFMELASGEEGEFPYMEMAFHPGGHVAKIPWWMRRSPSIWPIYGGSRVLLTWFVGKEAAEMERMTEDDIISGLHATLEGFGAHTRVVKRVTRSTWGSDPLFMGSYSYVAVGSSGHDLDLIAEPLPRGGAHDGTAAAPPLQLLFAGEATHRTYYSTTRGAYFSGIREANRLIEAYLNVDVN</sequence>
<evidence type="ECO:0000256" key="3">
    <source>
        <dbReference type="ARBA" id="ARBA00005995"/>
    </source>
</evidence>
<evidence type="ECO:0000256" key="1">
    <source>
        <dbReference type="ARBA" id="ARBA00001974"/>
    </source>
</evidence>
<dbReference type="Pfam" id="PF01593">
    <property type="entry name" value="Amino_oxidase"/>
    <property type="match status" value="1"/>
</dbReference>
<dbReference type="GO" id="GO:0046592">
    <property type="term" value="F:polyamine oxidase activity"/>
    <property type="evidence" value="ECO:0007669"/>
    <property type="project" value="TreeGrafter"/>
</dbReference>
<reference evidence="9" key="1">
    <citation type="submission" date="2021-03" db="EMBL/GenBank/DDBJ databases">
        <authorList>
            <person name="Li Z."/>
            <person name="Yang C."/>
        </authorList>
    </citation>
    <scope>NUCLEOTIDE SEQUENCE</scope>
    <source>
        <strain evidence="9">Dzin_1.0</strain>
        <tissue evidence="9">Leaf</tissue>
    </source>
</reference>
<evidence type="ECO:0000256" key="6">
    <source>
        <dbReference type="ARBA" id="ARBA00022827"/>
    </source>
</evidence>
<dbReference type="OrthoDB" id="2019015at2759"/>
<evidence type="ECO:0000256" key="5">
    <source>
        <dbReference type="ARBA" id="ARBA00022630"/>
    </source>
</evidence>
<protein>
    <recommendedName>
        <fullName evidence="8">Amine oxidase domain-containing protein</fullName>
    </recommendedName>
</protein>
<proteinExistence type="inferred from homology"/>
<dbReference type="SUPFAM" id="SSF54373">
    <property type="entry name" value="FAD-linked reductases, C-terminal domain"/>
    <property type="match status" value="1"/>
</dbReference>
<feature type="domain" description="Amine oxidase" evidence="8">
    <location>
        <begin position="15"/>
        <end position="494"/>
    </location>
</feature>
<evidence type="ECO:0000256" key="4">
    <source>
        <dbReference type="ARBA" id="ARBA00022490"/>
    </source>
</evidence>
<comment type="cofactor">
    <cofactor evidence="1">
        <name>FAD</name>
        <dbReference type="ChEBI" id="CHEBI:57692"/>
    </cofactor>
</comment>
<dbReference type="PANTHER" id="PTHR10742">
    <property type="entry name" value="FLAVIN MONOAMINE OXIDASE"/>
    <property type="match status" value="1"/>
</dbReference>
<organism evidence="9 10">
    <name type="scientific">Dioscorea zingiberensis</name>
    <dbReference type="NCBI Taxonomy" id="325984"/>
    <lineage>
        <taxon>Eukaryota</taxon>
        <taxon>Viridiplantae</taxon>
        <taxon>Streptophyta</taxon>
        <taxon>Embryophyta</taxon>
        <taxon>Tracheophyta</taxon>
        <taxon>Spermatophyta</taxon>
        <taxon>Magnoliopsida</taxon>
        <taxon>Liliopsida</taxon>
        <taxon>Dioscoreales</taxon>
        <taxon>Dioscoreaceae</taxon>
        <taxon>Dioscorea</taxon>
    </lineage>
</organism>